<keyword evidence="3" id="KW-0507">mRNA processing</keyword>
<evidence type="ECO:0000256" key="1">
    <source>
        <dbReference type="ARBA" id="ARBA00004123"/>
    </source>
</evidence>
<feature type="compositionally biased region" description="Basic and acidic residues" evidence="7">
    <location>
        <begin position="469"/>
        <end position="485"/>
    </location>
</feature>
<feature type="compositionally biased region" description="Basic residues" evidence="7">
    <location>
        <begin position="221"/>
        <end position="230"/>
    </location>
</feature>
<feature type="compositionally biased region" description="Basic and acidic residues" evidence="7">
    <location>
        <begin position="539"/>
        <end position="550"/>
    </location>
</feature>
<dbReference type="Pfam" id="PF08312">
    <property type="entry name" value="cwf21"/>
    <property type="match status" value="1"/>
</dbReference>
<keyword evidence="5" id="KW-0508">mRNA splicing</keyword>
<feature type="compositionally biased region" description="Basic and acidic residues" evidence="7">
    <location>
        <begin position="716"/>
        <end position="816"/>
    </location>
</feature>
<dbReference type="GO" id="GO:0006397">
    <property type="term" value="P:mRNA processing"/>
    <property type="evidence" value="ECO:0007669"/>
    <property type="project" value="UniProtKB-KW"/>
</dbReference>
<reference evidence="10" key="1">
    <citation type="submission" date="2024-07" db="EMBL/GenBank/DDBJ databases">
        <title>Two chromosome-level genome assemblies of Korean endemic species Abeliophyllum distichum and Forsythia ovata (Oleaceae).</title>
        <authorList>
            <person name="Jang H."/>
        </authorList>
    </citation>
    <scope>NUCLEOTIDE SEQUENCE [LARGE SCALE GENOMIC DNA]</scope>
</reference>
<dbReference type="AlphaFoldDB" id="A0ABD1TXE0"/>
<feature type="compositionally biased region" description="Basic and acidic residues" evidence="7">
    <location>
        <begin position="565"/>
        <end position="575"/>
    </location>
</feature>
<dbReference type="GO" id="GO:0005681">
    <property type="term" value="C:spliceosomal complex"/>
    <property type="evidence" value="ECO:0007669"/>
    <property type="project" value="UniProtKB-KW"/>
</dbReference>
<feature type="compositionally biased region" description="Basic residues" evidence="7">
    <location>
        <begin position="417"/>
        <end position="430"/>
    </location>
</feature>
<feature type="domain" description="CWF21" evidence="8">
    <location>
        <begin position="59"/>
        <end position="100"/>
    </location>
</feature>
<feature type="compositionally biased region" description="Basic and acidic residues" evidence="7">
    <location>
        <begin position="202"/>
        <end position="220"/>
    </location>
</feature>
<feature type="compositionally biased region" description="Basic and acidic residues" evidence="7">
    <location>
        <begin position="252"/>
        <end position="268"/>
    </location>
</feature>
<gene>
    <name evidence="9" type="ORF">Adt_13644</name>
</gene>
<feature type="compositionally biased region" description="Basic and acidic residues" evidence="7">
    <location>
        <begin position="171"/>
        <end position="182"/>
    </location>
</feature>
<feature type="compositionally biased region" description="Basic residues" evidence="7">
    <location>
        <begin position="363"/>
        <end position="375"/>
    </location>
</feature>
<feature type="compositionally biased region" description="Acidic residues" evidence="7">
    <location>
        <begin position="286"/>
        <end position="295"/>
    </location>
</feature>
<keyword evidence="4" id="KW-0747">Spliceosome</keyword>
<dbReference type="InterPro" id="IPR051372">
    <property type="entry name" value="CWC21"/>
</dbReference>
<feature type="compositionally biased region" description="Polar residues" evidence="7">
    <location>
        <begin position="389"/>
        <end position="398"/>
    </location>
</feature>
<name>A0ABD1TXE0_9LAMI</name>
<feature type="region of interest" description="Disordered" evidence="7">
    <location>
        <begin position="142"/>
        <end position="550"/>
    </location>
</feature>
<feature type="region of interest" description="Disordered" evidence="7">
    <location>
        <begin position="35"/>
        <end position="54"/>
    </location>
</feature>
<evidence type="ECO:0000256" key="5">
    <source>
        <dbReference type="ARBA" id="ARBA00023187"/>
    </source>
</evidence>
<feature type="compositionally biased region" description="Basic and acidic residues" evidence="7">
    <location>
        <begin position="612"/>
        <end position="706"/>
    </location>
</feature>
<comment type="subcellular location">
    <subcellularLocation>
        <location evidence="1">Nucleus</location>
    </subcellularLocation>
</comment>
<evidence type="ECO:0000313" key="9">
    <source>
        <dbReference type="EMBL" id="KAL2517397.1"/>
    </source>
</evidence>
<dbReference type="PANTHER" id="PTHR36562:SF5">
    <property type="entry name" value="SERINE_ARGININE REPETITIVE MATRIX 2"/>
    <property type="match status" value="1"/>
</dbReference>
<feature type="region of interest" description="Disordered" evidence="7">
    <location>
        <begin position="565"/>
        <end position="822"/>
    </location>
</feature>
<organism evidence="9 10">
    <name type="scientific">Abeliophyllum distichum</name>
    <dbReference type="NCBI Taxonomy" id="126358"/>
    <lineage>
        <taxon>Eukaryota</taxon>
        <taxon>Viridiplantae</taxon>
        <taxon>Streptophyta</taxon>
        <taxon>Embryophyta</taxon>
        <taxon>Tracheophyta</taxon>
        <taxon>Spermatophyta</taxon>
        <taxon>Magnoliopsida</taxon>
        <taxon>eudicotyledons</taxon>
        <taxon>Gunneridae</taxon>
        <taxon>Pentapetalae</taxon>
        <taxon>asterids</taxon>
        <taxon>lamiids</taxon>
        <taxon>Lamiales</taxon>
        <taxon>Oleaceae</taxon>
        <taxon>Forsythieae</taxon>
        <taxon>Abeliophyllum</taxon>
    </lineage>
</organism>
<proteinExistence type="inferred from homology"/>
<evidence type="ECO:0000256" key="3">
    <source>
        <dbReference type="ARBA" id="ARBA00022664"/>
    </source>
</evidence>
<sequence>MYNGIGLQTARGSGTNGYIQANKFFVRPKTNKVVTDSSKGFESGQGTAGVTGKANKEILEHDRKRQIELKLLVLEEKLTDQGYTDAEIAEKLDEARKTLEVAAAKENEDWGSNAVVFSDKVSKTQTHQIAALKEKQMETLKAALGIGSETDQKKKHRDAQSPNSEESDDEDKPKIGHKKDDVAAAAAAAGKRNETDAEVEKDDIQKGVKNNESERYESGRQRKGKSRRRGHEYSSDSDSSGKYMKGTKNKHEKGSKAQDDGSDVDTKKRKEKSSRKHKKNRRYDSDSSESESESESESKSGTGSDSESDRDNIHRKAHRRHDSDEYSSDESPIRKTQSSKLPPKSRRHDSDDEYSSDENPKQKTQKLKRHSKSKHHDSDEEYSSDKGNKQNQKANQPAKSRRHNSDDEYGSDEGPKHKTQRGKQTSKSRQRGRDEEFYSDGEEEDKRNQLKKRRNQQKNYSPVEDDSFPNDKKRISSERIDKVGQRYEYGSDYDSDIATKKKREKVDYSRGRRDTYRDEIKAEHVRQERKIERSKRHDSHADIDDRKSDDFLENKSVRDLKYARVEGSKSLEKKISGQGNDLGARGGQGGKKGPALEVDDWGKLKNQPDGLDTFRHLEKLYKSKGDRSGDGSEEIMRGKRKLDDENKDDQPEGKLRRWDPEKEAEHYGTKIELERESRSYKNEDHSRGLRPDRSGGHSVDGGERRGINRTSNELFHGNRIDDRHYDGHGSSGREKRDEEGYRSKKHERDEEEESYRKREKDRELHRGAGRGREQEEERGSRRDERDREYTSKRARYDDARSSGRRRYDSGSDDDKKSRHRIN</sequence>
<dbReference type="InterPro" id="IPR013170">
    <property type="entry name" value="mRNA_splic_Cwf21_dom"/>
</dbReference>
<protein>
    <submittedName>
        <fullName evidence="9">Serine/arginine repetitive matrix protein 2</fullName>
    </submittedName>
</protein>
<feature type="compositionally biased region" description="Basic residues" evidence="7">
    <location>
        <begin position="269"/>
        <end position="281"/>
    </location>
</feature>
<comment type="similarity">
    <text evidence="2">Belongs to the CWC21 family.</text>
</comment>
<comment type="caution">
    <text evidence="9">The sequence shown here is derived from an EMBL/GenBank/DDBJ whole genome shotgun (WGS) entry which is preliminary data.</text>
</comment>
<dbReference type="Proteomes" id="UP001604336">
    <property type="component" value="Unassembled WGS sequence"/>
</dbReference>
<dbReference type="PANTHER" id="PTHR36562">
    <property type="entry name" value="SERINE/ARGININE REPETITIVE MATRIX 2"/>
    <property type="match status" value="1"/>
</dbReference>
<feature type="compositionally biased region" description="Basic and acidic residues" evidence="7">
    <location>
        <begin position="504"/>
        <end position="531"/>
    </location>
</feature>
<dbReference type="EMBL" id="JBFOLK010000004">
    <property type="protein sequence ID" value="KAL2517397.1"/>
    <property type="molecule type" value="Genomic_DNA"/>
</dbReference>
<keyword evidence="10" id="KW-1185">Reference proteome</keyword>
<evidence type="ECO:0000256" key="4">
    <source>
        <dbReference type="ARBA" id="ARBA00022728"/>
    </source>
</evidence>
<evidence type="ECO:0000313" key="10">
    <source>
        <dbReference type="Proteomes" id="UP001604336"/>
    </source>
</evidence>
<accession>A0ABD1TXE0</accession>
<dbReference type="GO" id="GO:0008380">
    <property type="term" value="P:RNA splicing"/>
    <property type="evidence" value="ECO:0007669"/>
    <property type="project" value="UniProtKB-KW"/>
</dbReference>
<evidence type="ECO:0000256" key="2">
    <source>
        <dbReference type="ARBA" id="ARBA00005954"/>
    </source>
</evidence>
<keyword evidence="6" id="KW-0539">Nucleus</keyword>
<evidence type="ECO:0000259" key="8">
    <source>
        <dbReference type="Pfam" id="PF08312"/>
    </source>
</evidence>
<evidence type="ECO:0000256" key="6">
    <source>
        <dbReference type="ARBA" id="ARBA00023242"/>
    </source>
</evidence>
<evidence type="ECO:0000256" key="7">
    <source>
        <dbReference type="SAM" id="MobiDB-lite"/>
    </source>
</evidence>